<feature type="compositionally biased region" description="Basic and acidic residues" evidence="1">
    <location>
        <begin position="533"/>
        <end position="572"/>
    </location>
</feature>
<feature type="region of interest" description="Disordered" evidence="1">
    <location>
        <begin position="421"/>
        <end position="442"/>
    </location>
</feature>
<dbReference type="EMBL" id="JAYMYS010000006">
    <property type="protein sequence ID" value="KAK7388408.1"/>
    <property type="molecule type" value="Genomic_DNA"/>
</dbReference>
<accession>A0AAN9XD90</accession>
<keyword evidence="4" id="KW-1185">Reference proteome</keyword>
<protein>
    <recommendedName>
        <fullName evidence="2">TRF2/HOY1 PH-like domain-containing protein</fullName>
    </recommendedName>
</protein>
<dbReference type="PANTHER" id="PTHR33494:SF27">
    <property type="entry name" value="ATP-DEPENDENT DNA HELICASE"/>
    <property type="match status" value="1"/>
</dbReference>
<comment type="caution">
    <text evidence="3">The sequence shown here is derived from an EMBL/GenBank/DDBJ whole genome shotgun (WGS) entry which is preliminary data.</text>
</comment>
<name>A0AAN9XD90_PSOTE</name>
<evidence type="ECO:0000256" key="1">
    <source>
        <dbReference type="SAM" id="MobiDB-lite"/>
    </source>
</evidence>
<dbReference type="Proteomes" id="UP001386955">
    <property type="component" value="Unassembled WGS sequence"/>
</dbReference>
<sequence>MVHVPLSCNNWYLLAYCISIFLPSSTHALTRTKQTLHFRQLNGSHAPLRHVLFRSIEQCFVCFRQLANPKPKLSVLSFCLMLQLMSFRKLRSDLQTVPYKFETQDSLPLPEQHAPLNKRFKPSSASQEQWNASNSASSQYNILDEPSPLGLRLRKSPSLLDLIQMKLSQGNVLIANTQNEDLCSGLKKDSQAAAGSGSVEKLKASNFPASLLRIGSWEYKSKHEGNLVAKCYFAKHKLVWEVLEGELKSKMEIQWSDIVALKANCPDTGCSSLTIVLARQPLFFRETNPQPRKHTLWQATSDFTGGEASKDRYIFHYPLICGCGHFLEFPQGVLAKHFEKLIQCDTHLNFLSQQPEIILDSPYFDKPPAAFENLDNPEDRDLHLVYGKGSATCCLQDIGSPHSSLSAAFKIEQNDRLGITLDSLPSPSSGSTSSETEFKSPRNWDQIKLPGIHPSISVSDFISHIEHCLSEQITSGNPSFCGRKPAYQEMLEEIAQHLLNDNQVVTTSDEKSLMTRVNSLCCLLQKDRAALHNSRDKETSVEGPDDGKNFQLSHDSESMQKNTTKMDVKPTEEDFTDTSDCKQELGMSRKDSFGELLLQLPRIASLSKFLFDISEEDSDS</sequence>
<dbReference type="InterPro" id="IPR057939">
    <property type="entry name" value="TRF2_HOY1_PH"/>
</dbReference>
<reference evidence="3 4" key="1">
    <citation type="submission" date="2024-01" db="EMBL/GenBank/DDBJ databases">
        <title>The genomes of 5 underutilized Papilionoideae crops provide insights into root nodulation and disease resistanc.</title>
        <authorList>
            <person name="Jiang F."/>
        </authorList>
    </citation>
    <scope>NUCLEOTIDE SEQUENCE [LARGE SCALE GENOMIC DNA]</scope>
    <source>
        <strain evidence="3">DUOXIRENSHENG_FW03</strain>
        <tissue evidence="3">Leaves</tissue>
    </source>
</reference>
<dbReference type="AlphaFoldDB" id="A0AAN9XD90"/>
<feature type="region of interest" description="Disordered" evidence="1">
    <location>
        <begin position="533"/>
        <end position="580"/>
    </location>
</feature>
<evidence type="ECO:0000313" key="3">
    <source>
        <dbReference type="EMBL" id="KAK7388408.1"/>
    </source>
</evidence>
<dbReference type="Pfam" id="PF24818">
    <property type="entry name" value="PH_TRF2_HOY1"/>
    <property type="match status" value="1"/>
</dbReference>
<evidence type="ECO:0000313" key="4">
    <source>
        <dbReference type="Proteomes" id="UP001386955"/>
    </source>
</evidence>
<feature type="domain" description="TRF2/HOY1 PH-like" evidence="2">
    <location>
        <begin position="206"/>
        <end position="313"/>
    </location>
</feature>
<feature type="compositionally biased region" description="Low complexity" evidence="1">
    <location>
        <begin position="421"/>
        <end position="434"/>
    </location>
</feature>
<evidence type="ECO:0000259" key="2">
    <source>
        <dbReference type="Pfam" id="PF24818"/>
    </source>
</evidence>
<dbReference type="PANTHER" id="PTHR33494">
    <property type="entry name" value="OS02G0793800 PROTEIN"/>
    <property type="match status" value="1"/>
</dbReference>
<organism evidence="3 4">
    <name type="scientific">Psophocarpus tetragonolobus</name>
    <name type="common">Winged bean</name>
    <name type="synonym">Dolichos tetragonolobus</name>
    <dbReference type="NCBI Taxonomy" id="3891"/>
    <lineage>
        <taxon>Eukaryota</taxon>
        <taxon>Viridiplantae</taxon>
        <taxon>Streptophyta</taxon>
        <taxon>Embryophyta</taxon>
        <taxon>Tracheophyta</taxon>
        <taxon>Spermatophyta</taxon>
        <taxon>Magnoliopsida</taxon>
        <taxon>eudicotyledons</taxon>
        <taxon>Gunneridae</taxon>
        <taxon>Pentapetalae</taxon>
        <taxon>rosids</taxon>
        <taxon>fabids</taxon>
        <taxon>Fabales</taxon>
        <taxon>Fabaceae</taxon>
        <taxon>Papilionoideae</taxon>
        <taxon>50 kb inversion clade</taxon>
        <taxon>NPAAA clade</taxon>
        <taxon>indigoferoid/millettioid clade</taxon>
        <taxon>Phaseoleae</taxon>
        <taxon>Psophocarpus</taxon>
    </lineage>
</organism>
<gene>
    <name evidence="3" type="ORF">VNO78_23224</name>
</gene>
<proteinExistence type="predicted"/>